<dbReference type="RefSeq" id="WP_378065821.1">
    <property type="nucleotide sequence ID" value="NZ_JBHSBL010000006.1"/>
</dbReference>
<organism evidence="1 2">
    <name type="scientific">Actinoplanes subglobosus</name>
    <dbReference type="NCBI Taxonomy" id="1547892"/>
    <lineage>
        <taxon>Bacteria</taxon>
        <taxon>Bacillati</taxon>
        <taxon>Actinomycetota</taxon>
        <taxon>Actinomycetes</taxon>
        <taxon>Micromonosporales</taxon>
        <taxon>Micromonosporaceae</taxon>
        <taxon>Actinoplanes</taxon>
    </lineage>
</organism>
<proteinExistence type="predicted"/>
<keyword evidence="2" id="KW-1185">Reference proteome</keyword>
<accession>A0ABV8IP61</accession>
<sequence length="248" mass="27549">MAGFGGLAALPRRRAAQSRERAALRESNAGRHDRAVLLAEAGVARCRPIGERWPASLGRVLAIHAYCLHRAGRDDEQAANESYGWCRKATSAKATAEVTRAAFFLAAAGYREAGYRLVEQALTAARPVGGVELGRAYTELARHLLMHNSPEDALLALREAESVLPEWRTARMDTVLLLFRALGDTGRYDELREHCDRWLALVRLNSRFQLRREYPLLLGALRVYWTAAGDDERLEQVRALTAKADLSG</sequence>
<evidence type="ECO:0000313" key="2">
    <source>
        <dbReference type="Proteomes" id="UP001595867"/>
    </source>
</evidence>
<evidence type="ECO:0000313" key="1">
    <source>
        <dbReference type="EMBL" id="MFC4064782.1"/>
    </source>
</evidence>
<reference evidence="2" key="1">
    <citation type="journal article" date="2019" name="Int. J. Syst. Evol. Microbiol.">
        <title>The Global Catalogue of Microorganisms (GCM) 10K type strain sequencing project: providing services to taxonomists for standard genome sequencing and annotation.</title>
        <authorList>
            <consortium name="The Broad Institute Genomics Platform"/>
            <consortium name="The Broad Institute Genome Sequencing Center for Infectious Disease"/>
            <person name="Wu L."/>
            <person name="Ma J."/>
        </authorList>
    </citation>
    <scope>NUCLEOTIDE SEQUENCE [LARGE SCALE GENOMIC DNA]</scope>
    <source>
        <strain evidence="2">TBRC 5832</strain>
    </source>
</reference>
<dbReference type="Proteomes" id="UP001595867">
    <property type="component" value="Unassembled WGS sequence"/>
</dbReference>
<comment type="caution">
    <text evidence="1">The sequence shown here is derived from an EMBL/GenBank/DDBJ whole genome shotgun (WGS) entry which is preliminary data.</text>
</comment>
<protein>
    <submittedName>
        <fullName evidence="1">Uncharacterized protein</fullName>
    </submittedName>
</protein>
<gene>
    <name evidence="1" type="ORF">ACFO0C_07560</name>
</gene>
<name>A0ABV8IP61_9ACTN</name>
<dbReference type="EMBL" id="JBHSBL010000006">
    <property type="protein sequence ID" value="MFC4064782.1"/>
    <property type="molecule type" value="Genomic_DNA"/>
</dbReference>